<dbReference type="Gene3D" id="1.10.10.60">
    <property type="entry name" value="Homeodomain-like"/>
    <property type="match status" value="1"/>
</dbReference>
<evidence type="ECO:0000256" key="3">
    <source>
        <dbReference type="ARBA" id="ARBA00023125"/>
    </source>
</evidence>
<feature type="DNA-binding region" description="H-T-H motif" evidence="5">
    <location>
        <begin position="29"/>
        <end position="48"/>
    </location>
</feature>
<reference evidence="8" key="1">
    <citation type="journal article" date="2019" name="Int. J. Syst. Evol. Microbiol.">
        <title>The Global Catalogue of Microorganisms (GCM) 10K type strain sequencing project: providing services to taxonomists for standard genome sequencing and annotation.</title>
        <authorList>
            <consortium name="The Broad Institute Genomics Platform"/>
            <consortium name="The Broad Institute Genome Sequencing Center for Infectious Disease"/>
            <person name="Wu L."/>
            <person name="Ma J."/>
        </authorList>
    </citation>
    <scope>NUCLEOTIDE SEQUENCE [LARGE SCALE GENOMIC DNA]</scope>
    <source>
        <strain evidence="8">CGMCC 4.7177</strain>
    </source>
</reference>
<dbReference type="RefSeq" id="WP_381186670.1">
    <property type="nucleotide sequence ID" value="NZ_JBHSFK010000062.1"/>
</dbReference>
<dbReference type="SUPFAM" id="SSF46689">
    <property type="entry name" value="Homeodomain-like"/>
    <property type="match status" value="1"/>
</dbReference>
<keyword evidence="8" id="KW-1185">Reference proteome</keyword>
<sequence>MPRPRSLTSDQPASAALAVIDRDGLAGLSMRAVAQELGMSTMGLYRYVHDREELERLVVELVLGAVDTEPPDPDASWRERIEAMARRLRDAVSAHPAVVPLTITHRHRSLGVLRWSEAVLTVLTEAGVEGERRVIALRGLISYVIGAIQLEDLGPLSGSGTAAITELPSGEFPLMSETARHARNVGADQEFLGGLAMLLDGLGGLDSLDA</sequence>
<proteinExistence type="predicted"/>
<gene>
    <name evidence="7" type="ORF">ACFPIH_51975</name>
</gene>
<evidence type="ECO:0000256" key="1">
    <source>
        <dbReference type="ARBA" id="ARBA00022491"/>
    </source>
</evidence>
<dbReference type="InterPro" id="IPR036271">
    <property type="entry name" value="Tet_transcr_reg_TetR-rel_C_sf"/>
</dbReference>
<dbReference type="Gene3D" id="1.10.357.10">
    <property type="entry name" value="Tetracycline Repressor, domain 2"/>
    <property type="match status" value="1"/>
</dbReference>
<keyword evidence="2" id="KW-0805">Transcription regulation</keyword>
<evidence type="ECO:0000256" key="4">
    <source>
        <dbReference type="ARBA" id="ARBA00023163"/>
    </source>
</evidence>
<keyword evidence="3 5" id="KW-0238">DNA-binding</keyword>
<comment type="caution">
    <text evidence="7">The sequence shown here is derived from an EMBL/GenBank/DDBJ whole genome shotgun (WGS) entry which is preliminary data.</text>
</comment>
<dbReference type="PRINTS" id="PR00400">
    <property type="entry name" value="TETREPRESSOR"/>
</dbReference>
<dbReference type="PANTHER" id="PTHR30055">
    <property type="entry name" value="HTH-TYPE TRANSCRIPTIONAL REGULATOR RUTR"/>
    <property type="match status" value="1"/>
</dbReference>
<dbReference type="InterPro" id="IPR009057">
    <property type="entry name" value="Homeodomain-like_sf"/>
</dbReference>
<evidence type="ECO:0000256" key="5">
    <source>
        <dbReference type="PROSITE-ProRule" id="PRU00335"/>
    </source>
</evidence>
<feature type="domain" description="HTH tetR-type" evidence="6">
    <location>
        <begin position="6"/>
        <end position="66"/>
    </location>
</feature>
<evidence type="ECO:0000256" key="2">
    <source>
        <dbReference type="ARBA" id="ARBA00023015"/>
    </source>
</evidence>
<dbReference type="SUPFAM" id="SSF48498">
    <property type="entry name" value="Tetracyclin repressor-like, C-terminal domain"/>
    <property type="match status" value="1"/>
</dbReference>
<keyword evidence="1" id="KW-0678">Repressor</keyword>
<dbReference type="PANTHER" id="PTHR30055:SF151">
    <property type="entry name" value="TRANSCRIPTIONAL REGULATORY PROTEIN"/>
    <property type="match status" value="1"/>
</dbReference>
<dbReference type="Pfam" id="PF02909">
    <property type="entry name" value="TetR_C_1"/>
    <property type="match status" value="1"/>
</dbReference>
<evidence type="ECO:0000259" key="6">
    <source>
        <dbReference type="PROSITE" id="PS50977"/>
    </source>
</evidence>
<keyword evidence="4" id="KW-0804">Transcription</keyword>
<dbReference type="EMBL" id="JBHSFK010000062">
    <property type="protein sequence ID" value="MFC4507830.1"/>
    <property type="molecule type" value="Genomic_DNA"/>
</dbReference>
<dbReference type="InterPro" id="IPR004111">
    <property type="entry name" value="Repressor_TetR_C"/>
</dbReference>
<dbReference type="InterPro" id="IPR003012">
    <property type="entry name" value="Tet_transcr_reg_TetR"/>
</dbReference>
<accession>A0ABV9B9T7</accession>
<evidence type="ECO:0000313" key="7">
    <source>
        <dbReference type="EMBL" id="MFC4507830.1"/>
    </source>
</evidence>
<dbReference type="Pfam" id="PF00440">
    <property type="entry name" value="TetR_N"/>
    <property type="match status" value="1"/>
</dbReference>
<evidence type="ECO:0000313" key="8">
    <source>
        <dbReference type="Proteomes" id="UP001595839"/>
    </source>
</evidence>
<name>A0ABV9B9T7_9ACTN</name>
<protein>
    <submittedName>
        <fullName evidence="7">TetR/AcrR family transcriptional regulator</fullName>
    </submittedName>
</protein>
<dbReference type="InterPro" id="IPR001647">
    <property type="entry name" value="HTH_TetR"/>
</dbReference>
<dbReference type="InterPro" id="IPR050109">
    <property type="entry name" value="HTH-type_TetR-like_transc_reg"/>
</dbReference>
<dbReference type="Proteomes" id="UP001595839">
    <property type="component" value="Unassembled WGS sequence"/>
</dbReference>
<dbReference type="PROSITE" id="PS50977">
    <property type="entry name" value="HTH_TETR_2"/>
    <property type="match status" value="1"/>
</dbReference>
<organism evidence="7 8">
    <name type="scientific">Streptomyces vulcanius</name>
    <dbReference type="NCBI Taxonomy" id="1441876"/>
    <lineage>
        <taxon>Bacteria</taxon>
        <taxon>Bacillati</taxon>
        <taxon>Actinomycetota</taxon>
        <taxon>Actinomycetes</taxon>
        <taxon>Kitasatosporales</taxon>
        <taxon>Streptomycetaceae</taxon>
        <taxon>Streptomyces</taxon>
    </lineage>
</organism>